<proteinExistence type="predicted"/>
<comment type="caution">
    <text evidence="2">The sequence shown here is derived from an EMBL/GenBank/DDBJ whole genome shotgun (WGS) entry which is preliminary data.</text>
</comment>
<dbReference type="AlphaFoldDB" id="A0A9D2EHN1"/>
<gene>
    <name evidence="2" type="ORF">H9815_18665</name>
</gene>
<dbReference type="Proteomes" id="UP000824037">
    <property type="component" value="Unassembled WGS sequence"/>
</dbReference>
<feature type="domain" description="Sulfatase N-terminal" evidence="1">
    <location>
        <begin position="3"/>
        <end position="334"/>
    </location>
</feature>
<name>A0A9D2EHN1_9MICO</name>
<evidence type="ECO:0000313" key="2">
    <source>
        <dbReference type="EMBL" id="HIZ37804.1"/>
    </source>
</evidence>
<dbReference type="PANTHER" id="PTHR46615:SF1">
    <property type="entry name" value="ARYLSULFATASE K"/>
    <property type="match status" value="1"/>
</dbReference>
<dbReference type="EMBL" id="DXBY01000322">
    <property type="protein sequence ID" value="HIZ37804.1"/>
    <property type="molecule type" value="Genomic_DNA"/>
</dbReference>
<dbReference type="InterPro" id="IPR000917">
    <property type="entry name" value="Sulfatase_N"/>
</dbReference>
<dbReference type="InterPro" id="IPR017850">
    <property type="entry name" value="Alkaline_phosphatase_core_sf"/>
</dbReference>
<dbReference type="SUPFAM" id="SSF53649">
    <property type="entry name" value="Alkaline phosphatase-like"/>
    <property type="match status" value="1"/>
</dbReference>
<dbReference type="CDD" id="cd16037">
    <property type="entry name" value="sulfatase_like"/>
    <property type="match status" value="1"/>
</dbReference>
<dbReference type="Pfam" id="PF00884">
    <property type="entry name" value="Sulfatase"/>
    <property type="match status" value="1"/>
</dbReference>
<evidence type="ECO:0000259" key="1">
    <source>
        <dbReference type="Pfam" id="PF00884"/>
    </source>
</evidence>
<reference evidence="2" key="2">
    <citation type="submission" date="2021-04" db="EMBL/GenBank/DDBJ databases">
        <authorList>
            <person name="Gilroy R."/>
        </authorList>
    </citation>
    <scope>NUCLEOTIDE SEQUENCE</scope>
    <source>
        <strain evidence="2">ChiGjej4B4-7305</strain>
    </source>
</reference>
<dbReference type="GO" id="GO:0015024">
    <property type="term" value="F:glucuronate-2-sulfatase activity"/>
    <property type="evidence" value="ECO:0007669"/>
    <property type="project" value="TreeGrafter"/>
</dbReference>
<dbReference type="InterPro" id="IPR051849">
    <property type="entry name" value="GAG-degrading_sulfatase"/>
</dbReference>
<protein>
    <submittedName>
        <fullName evidence="2">Sulfatase-like hydrolase/transferase</fullName>
    </submittedName>
</protein>
<accession>A0A9D2EHN1</accession>
<sequence>MTNVVLLVSDEHNPRYSSTYGHEVVRTPHLDRLAAGGTVYENAYCPSPLCVPSRTAFMAGRYTHETQAYNNSKVLERRHPSYGGVLAEQGVHTVYVGGGANLYRDPFALGFSEMLGVTRTGKGLGTHAIQAERPSSKPMSTTTAHGPVEDMYAPEGAHIDTAIDWLQTRAPGLGRPWTMTIEINPPHPPYSTEPRYWEMYQGLGDLPAHGIEQESAQHPAAQDVRDNGRWDFSAELVRDLRQGYFGAVTYVDDQLGRLRDTLDAAGLTEDTVVCYATDHGEMLGKFGMWGKTSLYEDSVRIPLVAAGPGFTPGQRVSTPVTSLDLQAALFHAVGARRPEAWRGAPLQLIPTDDASRPAFASYHGHNVRGGSFMLRLGEWKLLYHSASPHQLFNLREDPEELVNRWADRPDVASRLESELRAMCDPEAVDRDAEAVRQRQYHQVQALADQYGSETRLVPWEES</sequence>
<keyword evidence="2" id="KW-0378">Hydrolase</keyword>
<evidence type="ECO:0000313" key="3">
    <source>
        <dbReference type="Proteomes" id="UP000824037"/>
    </source>
</evidence>
<dbReference type="GO" id="GO:0004065">
    <property type="term" value="F:arylsulfatase activity"/>
    <property type="evidence" value="ECO:0007669"/>
    <property type="project" value="TreeGrafter"/>
</dbReference>
<dbReference type="Gene3D" id="3.40.720.10">
    <property type="entry name" value="Alkaline Phosphatase, subunit A"/>
    <property type="match status" value="1"/>
</dbReference>
<organism evidence="2 3">
    <name type="scientific">Candidatus Ruania gallistercoris</name>
    <dbReference type="NCBI Taxonomy" id="2838746"/>
    <lineage>
        <taxon>Bacteria</taxon>
        <taxon>Bacillati</taxon>
        <taxon>Actinomycetota</taxon>
        <taxon>Actinomycetes</taxon>
        <taxon>Micrococcales</taxon>
        <taxon>Ruaniaceae</taxon>
        <taxon>Ruania</taxon>
    </lineage>
</organism>
<reference evidence="2" key="1">
    <citation type="journal article" date="2021" name="PeerJ">
        <title>Extensive microbial diversity within the chicken gut microbiome revealed by metagenomics and culture.</title>
        <authorList>
            <person name="Gilroy R."/>
            <person name="Ravi A."/>
            <person name="Getino M."/>
            <person name="Pursley I."/>
            <person name="Horton D.L."/>
            <person name="Alikhan N.F."/>
            <person name="Baker D."/>
            <person name="Gharbi K."/>
            <person name="Hall N."/>
            <person name="Watson M."/>
            <person name="Adriaenssens E.M."/>
            <person name="Foster-Nyarko E."/>
            <person name="Jarju S."/>
            <person name="Secka A."/>
            <person name="Antonio M."/>
            <person name="Oren A."/>
            <person name="Chaudhuri R.R."/>
            <person name="La Ragione R."/>
            <person name="Hildebrand F."/>
            <person name="Pallen M.J."/>
        </authorList>
    </citation>
    <scope>NUCLEOTIDE SEQUENCE</scope>
    <source>
        <strain evidence="2">ChiGjej4B4-7305</strain>
    </source>
</reference>
<dbReference type="PANTHER" id="PTHR46615">
    <property type="entry name" value="ARYLSULFATASE K"/>
    <property type="match status" value="1"/>
</dbReference>